<dbReference type="Proteomes" id="UP000028073">
    <property type="component" value="Unassembled WGS sequence"/>
</dbReference>
<protein>
    <recommendedName>
        <fullName evidence="3">Conjugal transfer protein TraH</fullName>
    </recommendedName>
</protein>
<dbReference type="AlphaFoldDB" id="A0A081NHE4"/>
<evidence type="ECO:0000313" key="1">
    <source>
        <dbReference type="EMBL" id="KEQ17867.1"/>
    </source>
</evidence>
<dbReference type="OrthoDB" id="9797479at2"/>
<dbReference type="eggNOG" id="ENOG502ZB1J">
    <property type="taxonomic scope" value="Bacteria"/>
</dbReference>
<dbReference type="Pfam" id="PF06122">
    <property type="entry name" value="TraH"/>
    <property type="match status" value="1"/>
</dbReference>
<gene>
    <name evidence="1" type="ORF">GZ78_09465</name>
</gene>
<dbReference type="PROSITE" id="PS51257">
    <property type="entry name" value="PROKAR_LIPOPROTEIN"/>
    <property type="match status" value="1"/>
</dbReference>
<evidence type="ECO:0008006" key="3">
    <source>
        <dbReference type="Google" id="ProtNLM"/>
    </source>
</evidence>
<dbReference type="InterPro" id="IPR010927">
    <property type="entry name" value="T4SS_TraH"/>
</dbReference>
<dbReference type="STRING" id="1137799.GZ78_09465"/>
<reference evidence="1 2" key="1">
    <citation type="submission" date="2014-06" db="EMBL/GenBank/DDBJ databases">
        <title>Whole Genome Sequences of Three Symbiotic Endozoicomonas Bacteria.</title>
        <authorList>
            <person name="Neave M.J."/>
            <person name="Apprill A."/>
            <person name="Voolstra C.R."/>
        </authorList>
    </citation>
    <scope>NUCLEOTIDE SEQUENCE [LARGE SCALE GENOMIC DNA]</scope>
    <source>
        <strain evidence="1 2">DSM 25634</strain>
    </source>
</reference>
<keyword evidence="2" id="KW-1185">Reference proteome</keyword>
<proteinExistence type="predicted"/>
<name>A0A081NHE4_9GAMM</name>
<accession>A0A081NHE4</accession>
<dbReference type="EMBL" id="JOKH01000002">
    <property type="protein sequence ID" value="KEQ17867.1"/>
    <property type="molecule type" value="Genomic_DNA"/>
</dbReference>
<sequence>MIRSSHKSFYQLLLTSLLIACCIGLVHASSLQQELNKMLNTLSSSSDPAVYQTQRRGVISGGSFHARTRINETNLMGFVPPEFSAGCGGIDLYGGSFSFINSEQFNKLIRDIAGNASGYLLGLAISAMNEKAYQHIEALQEKIMHLNSLFSNSCQMGQGIVNSMPMPAAMKKFQTDASLNISRANVADTFQSFTGTGLSNRDPVKAWRQSSSPQDQEKMLGNLVWNALKKSSAITGNEYREAVISLTGTIIVSMDSGDTQPRLFSYVGNQLKVEDLIYGSEQVSLYRCRNHSDCLSMTLMDKQKLSGLSEHLIQLLNALAEHWHHNAKDSLLTVNGVSATALLQNLPVGTGGMIRNLTAADVQLAKLFIAQAAPHIAFYMVHQFMEDLHQITVSLVNMEGDYHPFAQQLQETLKSSKNQLHQELQRLGERYGRFGELIQDYRHMLAVAEQKRYQRLHLEPDHSARYQKTK</sequence>
<comment type="caution">
    <text evidence="1">The sequence shown here is derived from an EMBL/GenBank/DDBJ whole genome shotgun (WGS) entry which is preliminary data.</text>
</comment>
<organism evidence="1 2">
    <name type="scientific">Endozoicomonas numazuensis</name>
    <dbReference type="NCBI Taxonomy" id="1137799"/>
    <lineage>
        <taxon>Bacteria</taxon>
        <taxon>Pseudomonadati</taxon>
        <taxon>Pseudomonadota</taxon>
        <taxon>Gammaproteobacteria</taxon>
        <taxon>Oceanospirillales</taxon>
        <taxon>Endozoicomonadaceae</taxon>
        <taxon>Endozoicomonas</taxon>
    </lineage>
</organism>
<evidence type="ECO:0000313" key="2">
    <source>
        <dbReference type="Proteomes" id="UP000028073"/>
    </source>
</evidence>